<evidence type="ECO:0000256" key="1">
    <source>
        <dbReference type="ARBA" id="ARBA00001973"/>
    </source>
</evidence>
<name>A0A9W8BCV2_9FUNG</name>
<sequence length="230" mass="23431">MPIKVQLAVDMTCQSCVDDVTRVLASVPGVSKVDITLADKLVVVEGTARPSAVLNAVKESGRAAVVRGTGSSIGGNIGAAVCILEECIGGATRGLVRFVQVDETTCFVDVTASGIGEGAHGVAIHECGDLSQVPGSCGRRWSHGELGELVVSGGQGDLAFETDQFKVWEIIGRSVVVGGAGGSSGGPTAGPLAGVVARSAGLFENDKQVCACSGNSLWTEQRLVDQGHRL</sequence>
<dbReference type="OrthoDB" id="666972at2759"/>
<comment type="similarity">
    <text evidence="4">In the C-terminal section; belongs to the Cu-Zn superoxide dismutase family.</text>
</comment>
<protein>
    <recommendedName>
        <fullName evidence="3">Superoxide dismutase 1 copper chaperone</fullName>
    </recommendedName>
    <alternativeName>
        <fullName evidence="5">Superoxide dismutase copper chaperone</fullName>
    </alternativeName>
</protein>
<evidence type="ECO:0000256" key="2">
    <source>
        <dbReference type="ARBA" id="ARBA00010636"/>
    </source>
</evidence>
<dbReference type="CDD" id="cd00371">
    <property type="entry name" value="HMA"/>
    <property type="match status" value="1"/>
</dbReference>
<gene>
    <name evidence="7" type="primary">CCS1</name>
    <name evidence="7" type="ORF">H4R26_003506</name>
</gene>
<dbReference type="PANTHER" id="PTHR10003">
    <property type="entry name" value="SUPEROXIDE DISMUTASE CU-ZN -RELATED"/>
    <property type="match status" value="1"/>
</dbReference>
<dbReference type="EMBL" id="JANBQF010000284">
    <property type="protein sequence ID" value="KAJ2002633.1"/>
    <property type="molecule type" value="Genomic_DNA"/>
</dbReference>
<dbReference type="SUPFAM" id="SSF49329">
    <property type="entry name" value="Cu,Zn superoxide dismutase-like"/>
    <property type="match status" value="1"/>
</dbReference>
<evidence type="ECO:0000256" key="4">
    <source>
        <dbReference type="ARBA" id="ARBA00025798"/>
    </source>
</evidence>
<dbReference type="InterPro" id="IPR036423">
    <property type="entry name" value="SOD-like_Cu/Zn_dom_sf"/>
</dbReference>
<evidence type="ECO:0000256" key="5">
    <source>
        <dbReference type="ARBA" id="ARBA00032899"/>
    </source>
</evidence>
<feature type="domain" description="HMA" evidence="6">
    <location>
        <begin position="2"/>
        <end position="65"/>
    </location>
</feature>
<keyword evidence="8" id="KW-1185">Reference proteome</keyword>
<dbReference type="Proteomes" id="UP001150907">
    <property type="component" value="Unassembled WGS sequence"/>
</dbReference>
<comment type="caution">
    <text evidence="7">The sequence shown here is derived from an EMBL/GenBank/DDBJ whole genome shotgun (WGS) entry which is preliminary data.</text>
</comment>
<accession>A0A9W8BCV2</accession>
<dbReference type="PROSITE" id="PS50846">
    <property type="entry name" value="HMA_2"/>
    <property type="match status" value="1"/>
</dbReference>
<dbReference type="Gene3D" id="3.30.70.100">
    <property type="match status" value="1"/>
</dbReference>
<dbReference type="InterPro" id="IPR036163">
    <property type="entry name" value="HMA_dom_sf"/>
</dbReference>
<comment type="cofactor">
    <cofactor evidence="1">
        <name>Cu(2+)</name>
        <dbReference type="ChEBI" id="CHEBI:29036"/>
    </cofactor>
</comment>
<dbReference type="InterPro" id="IPR024134">
    <property type="entry name" value="SOD_Cu/Zn_/chaperone"/>
</dbReference>
<evidence type="ECO:0000313" key="7">
    <source>
        <dbReference type="EMBL" id="KAJ2002633.1"/>
    </source>
</evidence>
<dbReference type="Gene3D" id="2.60.40.200">
    <property type="entry name" value="Superoxide dismutase, copper/zinc binding domain"/>
    <property type="match status" value="1"/>
</dbReference>
<dbReference type="Pfam" id="PF00080">
    <property type="entry name" value="Sod_Cu"/>
    <property type="match status" value="1"/>
</dbReference>
<dbReference type="InterPro" id="IPR006121">
    <property type="entry name" value="HMA_dom"/>
</dbReference>
<dbReference type="SUPFAM" id="SSF55008">
    <property type="entry name" value="HMA, heavy metal-associated domain"/>
    <property type="match status" value="1"/>
</dbReference>
<dbReference type="Pfam" id="PF00403">
    <property type="entry name" value="HMA"/>
    <property type="match status" value="1"/>
</dbReference>
<evidence type="ECO:0000256" key="3">
    <source>
        <dbReference type="ARBA" id="ARBA00016103"/>
    </source>
</evidence>
<evidence type="ECO:0000313" key="8">
    <source>
        <dbReference type="Proteomes" id="UP001150907"/>
    </source>
</evidence>
<comment type="similarity">
    <text evidence="2">Belongs to the CCS1 family.</text>
</comment>
<evidence type="ECO:0000259" key="6">
    <source>
        <dbReference type="PROSITE" id="PS50846"/>
    </source>
</evidence>
<organism evidence="7 8">
    <name type="scientific">Coemansia thaxteri</name>
    <dbReference type="NCBI Taxonomy" id="2663907"/>
    <lineage>
        <taxon>Eukaryota</taxon>
        <taxon>Fungi</taxon>
        <taxon>Fungi incertae sedis</taxon>
        <taxon>Zoopagomycota</taxon>
        <taxon>Kickxellomycotina</taxon>
        <taxon>Kickxellomycetes</taxon>
        <taxon>Kickxellales</taxon>
        <taxon>Kickxellaceae</taxon>
        <taxon>Coemansia</taxon>
    </lineage>
</organism>
<dbReference type="GO" id="GO:0006801">
    <property type="term" value="P:superoxide metabolic process"/>
    <property type="evidence" value="ECO:0007669"/>
    <property type="project" value="InterPro"/>
</dbReference>
<proteinExistence type="inferred from homology"/>
<dbReference type="AlphaFoldDB" id="A0A9W8BCV2"/>
<reference evidence="7" key="1">
    <citation type="submission" date="2022-07" db="EMBL/GenBank/DDBJ databases">
        <title>Phylogenomic reconstructions and comparative analyses of Kickxellomycotina fungi.</title>
        <authorList>
            <person name="Reynolds N.K."/>
            <person name="Stajich J.E."/>
            <person name="Barry K."/>
            <person name="Grigoriev I.V."/>
            <person name="Crous P."/>
            <person name="Smith M.E."/>
        </authorList>
    </citation>
    <scope>NUCLEOTIDE SEQUENCE</scope>
    <source>
        <strain evidence="7">IMI 214461</strain>
    </source>
</reference>
<dbReference type="InterPro" id="IPR001424">
    <property type="entry name" value="SOD_Cu_Zn_dom"/>
</dbReference>
<dbReference type="GO" id="GO:0005507">
    <property type="term" value="F:copper ion binding"/>
    <property type="evidence" value="ECO:0007669"/>
    <property type="project" value="InterPro"/>
</dbReference>